<evidence type="ECO:0000313" key="4">
    <source>
        <dbReference type="EMBL" id="MBL1075087.1"/>
    </source>
</evidence>
<proteinExistence type="predicted"/>
<dbReference type="EMBL" id="JAERRJ010000004">
    <property type="protein sequence ID" value="MBL1075087.1"/>
    <property type="molecule type" value="Genomic_DNA"/>
</dbReference>
<evidence type="ECO:0000313" key="5">
    <source>
        <dbReference type="Proteomes" id="UP000602198"/>
    </source>
</evidence>
<feature type="compositionally biased region" description="Basic and acidic residues" evidence="1">
    <location>
        <begin position="1"/>
        <end position="14"/>
    </location>
</feature>
<name>A0ABS1M352_9NOCA</name>
<dbReference type="Pfam" id="PF16751">
    <property type="entry name" value="RsdA_SigD_bd"/>
    <property type="match status" value="1"/>
</dbReference>
<feature type="domain" description="Anti-sigma-D factor RsdA sigma factor binding region" evidence="3">
    <location>
        <begin position="35"/>
        <end position="80"/>
    </location>
</feature>
<keyword evidence="2" id="KW-0812">Transmembrane</keyword>
<protein>
    <recommendedName>
        <fullName evidence="3">Anti-sigma-D factor RsdA sigma factor binding region domain-containing protein</fullName>
    </recommendedName>
</protein>
<dbReference type="Gene3D" id="6.10.250.1300">
    <property type="match status" value="1"/>
</dbReference>
<feature type="region of interest" description="Disordered" evidence="1">
    <location>
        <begin position="1"/>
        <end position="33"/>
    </location>
</feature>
<evidence type="ECO:0000259" key="3">
    <source>
        <dbReference type="Pfam" id="PF16751"/>
    </source>
</evidence>
<comment type="caution">
    <text evidence="4">The sequence shown here is derived from an EMBL/GenBank/DDBJ whole genome shotgun (WGS) entry which is preliminary data.</text>
</comment>
<feature type="compositionally biased region" description="Gly residues" evidence="1">
    <location>
        <begin position="276"/>
        <end position="287"/>
    </location>
</feature>
<keyword evidence="2" id="KW-1133">Transmembrane helix</keyword>
<dbReference type="Proteomes" id="UP000602198">
    <property type="component" value="Unassembled WGS sequence"/>
</dbReference>
<keyword evidence="2" id="KW-0472">Membrane</keyword>
<dbReference type="InterPro" id="IPR031928">
    <property type="entry name" value="RsdA_SigD-bd"/>
</dbReference>
<evidence type="ECO:0000256" key="1">
    <source>
        <dbReference type="SAM" id="MobiDB-lite"/>
    </source>
</evidence>
<dbReference type="RefSeq" id="WP_201946754.1">
    <property type="nucleotide sequence ID" value="NZ_JAERRJ010000004.1"/>
</dbReference>
<keyword evidence="5" id="KW-1185">Reference proteome</keyword>
<accession>A0ABS1M352</accession>
<sequence>MARDGERGRGDWKARSGSHNSGPYAEASGDTGPVDITAVRRDDALIDAISGDGPVQTGTEEEYQLAALLANWRAEILAEPMPAGPDLDAVVAAVNQEIGARQARISAHTGGRLRLLRPIAGAAAAIALVIGGMTAFSYSAAPGDPLWRVKEVVFSEQAQSTVVQLADDDLATAKQYISEGKPELAAPYMERAASNVGQVNDPGKKDKLQDQWQQLLTTLATVAPEVAKSIDPSAPTTPPGQVTTPPKETTVPNQGGSGGTTTDPRILGVDPTDPNTGGGTTPGGTTGGVTTLPVTPPVVTTPPTTDPATPPTNGGNISTPAGEPTGGQQTGAPEITVPPAGEVPANPPTVEKPISVAPVVPSGNSLPTNGGIVPPTVPNSGGTP</sequence>
<reference evidence="4 5" key="1">
    <citation type="submission" date="2021-01" db="EMBL/GenBank/DDBJ databases">
        <title>WGS of actinomycetes isolated from Thailand.</title>
        <authorList>
            <person name="Thawai C."/>
        </authorList>
    </citation>
    <scope>NUCLEOTIDE SEQUENCE [LARGE SCALE GENOMIC DNA]</scope>
    <source>
        <strain evidence="4 5">LPG 2</strain>
    </source>
</reference>
<organism evidence="4 5">
    <name type="scientific">Nocardia acididurans</name>
    <dbReference type="NCBI Taxonomy" id="2802282"/>
    <lineage>
        <taxon>Bacteria</taxon>
        <taxon>Bacillati</taxon>
        <taxon>Actinomycetota</taxon>
        <taxon>Actinomycetes</taxon>
        <taxon>Mycobacteriales</taxon>
        <taxon>Nocardiaceae</taxon>
        <taxon>Nocardia</taxon>
    </lineage>
</organism>
<feature type="transmembrane region" description="Helical" evidence="2">
    <location>
        <begin position="119"/>
        <end position="141"/>
    </location>
</feature>
<feature type="compositionally biased region" description="Pro residues" evidence="1">
    <location>
        <begin position="294"/>
        <end position="310"/>
    </location>
</feature>
<feature type="region of interest" description="Disordered" evidence="1">
    <location>
        <begin position="228"/>
        <end position="384"/>
    </location>
</feature>
<gene>
    <name evidence="4" type="ORF">JK358_11850</name>
</gene>
<evidence type="ECO:0000256" key="2">
    <source>
        <dbReference type="SAM" id="Phobius"/>
    </source>
</evidence>